<dbReference type="CDD" id="cd02440">
    <property type="entry name" value="AdoMet_MTases"/>
    <property type="match status" value="1"/>
</dbReference>
<dbReference type="HAMAP" id="MF_03188">
    <property type="entry name" value="Methyltr_EFM4"/>
    <property type="match status" value="1"/>
</dbReference>
<keyword evidence="4 5" id="KW-0949">S-adenosyl-L-methionine</keyword>
<name>A0A060TEV9_BLAAD</name>
<evidence type="ECO:0000256" key="4">
    <source>
        <dbReference type="ARBA" id="ARBA00022691"/>
    </source>
</evidence>
<dbReference type="GO" id="GO:0005737">
    <property type="term" value="C:cytoplasm"/>
    <property type="evidence" value="ECO:0007669"/>
    <property type="project" value="UniProtKB-SubCell"/>
</dbReference>
<accession>A0A060TEV9</accession>
<comment type="similarity">
    <text evidence="5">Belongs to the class I-like SAM-binding methyltransferase superfamily. EFM4 family.</text>
</comment>
<dbReference type="InterPro" id="IPR026635">
    <property type="entry name" value="Efm4/METTL10"/>
</dbReference>
<keyword evidence="1 5" id="KW-0963">Cytoplasm</keyword>
<dbReference type="PANTHER" id="PTHR12843">
    <property type="entry name" value="PROTEIN-LYSINE N-METHYLTRANSFERASE METTL10"/>
    <property type="match status" value="1"/>
</dbReference>
<protein>
    <recommendedName>
        <fullName evidence="5">Protein-lysine N-methyltransferase EFM4</fullName>
        <ecNumber evidence="5">2.1.1.-</ecNumber>
    </recommendedName>
    <alternativeName>
        <fullName evidence="5">Elongation factor methyltransferase 4</fullName>
    </alternativeName>
</protein>
<dbReference type="EC" id="2.1.1.-" evidence="5"/>
<dbReference type="EMBL" id="HG937694">
    <property type="protein sequence ID" value="CDP37691.1"/>
    <property type="molecule type" value="Genomic_DNA"/>
</dbReference>
<keyword evidence="2 5" id="KW-0489">Methyltransferase</keyword>
<evidence type="ECO:0000256" key="3">
    <source>
        <dbReference type="ARBA" id="ARBA00022679"/>
    </source>
</evidence>
<evidence type="ECO:0000256" key="1">
    <source>
        <dbReference type="ARBA" id="ARBA00022490"/>
    </source>
</evidence>
<feature type="domain" description="Methyltransferase" evidence="6">
    <location>
        <begin position="63"/>
        <end position="199"/>
    </location>
</feature>
<dbReference type="InterPro" id="IPR029063">
    <property type="entry name" value="SAM-dependent_MTases_sf"/>
</dbReference>
<keyword evidence="3 5" id="KW-0808">Transferase</keyword>
<dbReference type="SUPFAM" id="SSF53335">
    <property type="entry name" value="S-adenosyl-L-methionine-dependent methyltransferases"/>
    <property type="match status" value="1"/>
</dbReference>
<dbReference type="AlphaFoldDB" id="A0A060TEV9"/>
<evidence type="ECO:0000259" key="6">
    <source>
        <dbReference type="Pfam" id="PF13847"/>
    </source>
</evidence>
<dbReference type="Pfam" id="PF13847">
    <property type="entry name" value="Methyltransf_31"/>
    <property type="match status" value="1"/>
</dbReference>
<dbReference type="GO" id="GO:0032259">
    <property type="term" value="P:methylation"/>
    <property type="evidence" value="ECO:0007669"/>
    <property type="project" value="UniProtKB-KW"/>
</dbReference>
<proteinExistence type="inferred from homology"/>
<evidence type="ECO:0000256" key="5">
    <source>
        <dbReference type="HAMAP-Rule" id="MF_03188"/>
    </source>
</evidence>
<dbReference type="InterPro" id="IPR025714">
    <property type="entry name" value="Methyltranfer_dom"/>
</dbReference>
<dbReference type="GO" id="GO:0016279">
    <property type="term" value="F:protein-lysine N-methyltransferase activity"/>
    <property type="evidence" value="ECO:0007669"/>
    <property type="project" value="UniProtKB-UniRule"/>
</dbReference>
<organism evidence="7">
    <name type="scientific">Blastobotrys adeninivorans</name>
    <name type="common">Yeast</name>
    <name type="synonym">Arxula adeninivorans</name>
    <dbReference type="NCBI Taxonomy" id="409370"/>
    <lineage>
        <taxon>Eukaryota</taxon>
        <taxon>Fungi</taxon>
        <taxon>Dikarya</taxon>
        <taxon>Ascomycota</taxon>
        <taxon>Saccharomycotina</taxon>
        <taxon>Dipodascomycetes</taxon>
        <taxon>Dipodascales</taxon>
        <taxon>Trichomonascaceae</taxon>
        <taxon>Blastobotrys</taxon>
    </lineage>
</organism>
<dbReference type="PhylomeDB" id="A0A060TEV9"/>
<keyword evidence="5" id="KW-0813">Transport</keyword>
<dbReference type="PANTHER" id="PTHR12843:SF5">
    <property type="entry name" value="EEF1A LYSINE METHYLTRANSFERASE 2"/>
    <property type="match status" value="1"/>
</dbReference>
<reference evidence="7" key="2">
    <citation type="submission" date="2014-06" db="EMBL/GenBank/DDBJ databases">
        <title>The complete genome of Blastobotrys (Arxula) adeninivorans LS3 - a yeast of biotechnological interest.</title>
        <authorList>
            <person name="Kunze G."/>
            <person name="Gaillardin C."/>
            <person name="Czernicka M."/>
            <person name="Durrens P."/>
            <person name="Martin T."/>
            <person name="Boer E."/>
            <person name="Gabaldon T."/>
            <person name="Cruz J."/>
            <person name="Talla E."/>
            <person name="Marck C."/>
            <person name="Goffeau A."/>
            <person name="Barbe V."/>
            <person name="Baret P."/>
            <person name="Baronian K."/>
            <person name="Beier S."/>
            <person name="Bleykasten C."/>
            <person name="Bode R."/>
            <person name="Casaregola S."/>
            <person name="Despons L."/>
            <person name="Fairhead C."/>
            <person name="Giersberg M."/>
            <person name="Gierski P."/>
            <person name="Hahnel U."/>
            <person name="Hartmann A."/>
            <person name="Jankowska D."/>
            <person name="Jubin C."/>
            <person name="Jung P."/>
            <person name="Lafontaine I."/>
            <person name="Leh-Louis V."/>
            <person name="Lemaire M."/>
            <person name="Marcet-Houben M."/>
            <person name="Mascher M."/>
            <person name="Morel G."/>
            <person name="Richard G.-F."/>
            <person name="Riechen J."/>
            <person name="Sacerdot C."/>
            <person name="Sarkar A."/>
            <person name="Savel G."/>
            <person name="Schacherer J."/>
            <person name="Sherman D."/>
            <person name="Straub M.-L."/>
            <person name="Stein N."/>
            <person name="Thierry A."/>
            <person name="Trautwein-Schult A."/>
            <person name="Westhof E."/>
            <person name="Worch S."/>
            <person name="Dujon B."/>
            <person name="Souciet J.-L."/>
            <person name="Wincker P."/>
            <person name="Scholz U."/>
            <person name="Neuveglise N."/>
        </authorList>
    </citation>
    <scope>NUCLEOTIDE SEQUENCE</scope>
    <source>
        <strain evidence="7">LS3</strain>
    </source>
</reference>
<comment type="function">
    <text evidence="5">S-adenosyl-L-methionine-dependent protein-lysine N-methyltransferase that mono- and dimethylates elongation factor 1-alpha at 'Lys-316'. May play a role in intracellular transport.</text>
</comment>
<evidence type="ECO:0000313" key="7">
    <source>
        <dbReference type="EMBL" id="CDP37691.1"/>
    </source>
</evidence>
<dbReference type="GO" id="GO:0016192">
    <property type="term" value="P:vesicle-mediated transport"/>
    <property type="evidence" value="ECO:0007669"/>
    <property type="project" value="UniProtKB-UniRule"/>
</dbReference>
<sequence length="227" mass="25282">MTDLKPSKLGTKEYWDKFYEQEKENFAENKADTGESWFSDFNAEDKMVDFLVGQQEEGELSGSETVLELGSGNGRLLFALRDGEFSGKFTGLDYSLAAVEFAKSVAAEEGYKEGIDFVQANFLNDDSWTSQKFDIILDKGTLDAIALSSDKYENDTRTAVQQYVVKVKGLLQDKGLFLITSCNFTQEELIKTICEGGFTVSSTVDYPTFEFGGRRGQPICTVAFVHS</sequence>
<gene>
    <name evidence="5" type="primary">EFM4</name>
    <name evidence="7" type="ORF">GNLVRS02_ARAD1D17270g</name>
</gene>
<comment type="subcellular location">
    <subcellularLocation>
        <location evidence="5">Cytoplasm</location>
    </subcellularLocation>
</comment>
<dbReference type="Gene3D" id="3.40.50.150">
    <property type="entry name" value="Vaccinia Virus protein VP39"/>
    <property type="match status" value="1"/>
</dbReference>
<evidence type="ECO:0000256" key="2">
    <source>
        <dbReference type="ARBA" id="ARBA00022603"/>
    </source>
</evidence>
<reference evidence="7" key="1">
    <citation type="submission" date="2014-02" db="EMBL/GenBank/DDBJ databases">
        <authorList>
            <person name="Genoscope - CEA"/>
        </authorList>
    </citation>
    <scope>NUCLEOTIDE SEQUENCE</scope>
    <source>
        <strain evidence="7">LS3</strain>
    </source>
</reference>